<dbReference type="OrthoDB" id="1523414at2"/>
<keyword evidence="4" id="KW-1185">Reference proteome</keyword>
<feature type="transmembrane region" description="Helical" evidence="2">
    <location>
        <begin position="12"/>
        <end position="35"/>
    </location>
</feature>
<dbReference type="GO" id="GO:0004713">
    <property type="term" value="F:protein tyrosine kinase activity"/>
    <property type="evidence" value="ECO:0007669"/>
    <property type="project" value="TreeGrafter"/>
</dbReference>
<sequence length="369" mass="41163">MLSSIINKIKHLGAIFHLCVSLPTACALLYFGIFASDVYLSESQFVVRSPDKQAPTGLGILLKSSGFGNAGDEIFAAQSYVSSRDALAELNRRGAIEQAYTRADISIFDRYGSLGQTRSFENLYKYFRKKVEIEHESASTITKMTVRAYSAEDAFRINLRLLELSEGLVNRLSERARADLIRFAEAEVEDAEKKAASAALALSRYRNSEGIIDPEQQATVQLQMVSKLQDEMISTKMQLLQLRAFTPENPQISVLDVRVRELSQEIDRQLGKAAGDQKSLSSAVAQYQRLQLESQFADKQLAGAMASFESAKNDARRKQAYVERIVQPNKPDMPREPRRMRGILATFALGLVTWGILSMLLVGVREHNG</sequence>
<feature type="transmembrane region" description="Helical" evidence="2">
    <location>
        <begin position="343"/>
        <end position="364"/>
    </location>
</feature>
<comment type="caution">
    <text evidence="3">The sequence shown here is derived from an EMBL/GenBank/DDBJ whole genome shotgun (WGS) entry which is preliminary data.</text>
</comment>
<dbReference type="EMBL" id="RZUL01000003">
    <property type="protein sequence ID" value="RVT41030.1"/>
    <property type="molecule type" value="Genomic_DNA"/>
</dbReference>
<feature type="coiled-coil region" evidence="1">
    <location>
        <begin position="181"/>
        <end position="208"/>
    </location>
</feature>
<keyword evidence="1" id="KW-0175">Coiled coil</keyword>
<keyword evidence="2" id="KW-0812">Transmembrane</keyword>
<name>A0A437J793_9SPHN</name>
<evidence type="ECO:0000256" key="2">
    <source>
        <dbReference type="SAM" id="Phobius"/>
    </source>
</evidence>
<dbReference type="PANTHER" id="PTHR32309:SF13">
    <property type="entry name" value="FERRIC ENTEROBACTIN TRANSPORT PROTEIN FEPE"/>
    <property type="match status" value="1"/>
</dbReference>
<dbReference type="PANTHER" id="PTHR32309">
    <property type="entry name" value="TYROSINE-PROTEIN KINASE"/>
    <property type="match status" value="1"/>
</dbReference>
<accession>A0A437J793</accession>
<gene>
    <name evidence="3" type="ORF">ENE74_11310</name>
</gene>
<reference evidence="3 4" key="1">
    <citation type="submission" date="2019-01" db="EMBL/GenBank/DDBJ databases">
        <authorList>
            <person name="Chen W.-M."/>
        </authorList>
    </citation>
    <scope>NUCLEOTIDE SEQUENCE [LARGE SCALE GENOMIC DNA]</scope>
    <source>
        <strain evidence="3 4">TLA-22</strain>
    </source>
</reference>
<dbReference type="InterPro" id="IPR050445">
    <property type="entry name" value="Bact_polysacc_biosynth/exp"/>
</dbReference>
<proteinExistence type="predicted"/>
<dbReference type="Proteomes" id="UP000282977">
    <property type="component" value="Unassembled WGS sequence"/>
</dbReference>
<protein>
    <recommendedName>
        <fullName evidence="5">Capsule biosynthesis protein</fullName>
    </recommendedName>
</protein>
<dbReference type="GO" id="GO:0005886">
    <property type="term" value="C:plasma membrane"/>
    <property type="evidence" value="ECO:0007669"/>
    <property type="project" value="TreeGrafter"/>
</dbReference>
<evidence type="ECO:0008006" key="5">
    <source>
        <dbReference type="Google" id="ProtNLM"/>
    </source>
</evidence>
<evidence type="ECO:0000313" key="4">
    <source>
        <dbReference type="Proteomes" id="UP000282977"/>
    </source>
</evidence>
<keyword evidence="2" id="KW-0472">Membrane</keyword>
<evidence type="ECO:0000256" key="1">
    <source>
        <dbReference type="SAM" id="Coils"/>
    </source>
</evidence>
<dbReference type="AlphaFoldDB" id="A0A437J793"/>
<keyword evidence="2" id="KW-1133">Transmembrane helix</keyword>
<evidence type="ECO:0000313" key="3">
    <source>
        <dbReference type="EMBL" id="RVT41030.1"/>
    </source>
</evidence>
<dbReference type="RefSeq" id="WP_127691026.1">
    <property type="nucleotide sequence ID" value="NZ_RZUL01000003.1"/>
</dbReference>
<organism evidence="3 4">
    <name type="scientific">Sphingobium algorifonticola</name>
    <dbReference type="NCBI Taxonomy" id="2008318"/>
    <lineage>
        <taxon>Bacteria</taxon>
        <taxon>Pseudomonadati</taxon>
        <taxon>Pseudomonadota</taxon>
        <taxon>Alphaproteobacteria</taxon>
        <taxon>Sphingomonadales</taxon>
        <taxon>Sphingomonadaceae</taxon>
        <taxon>Sphingobium</taxon>
    </lineage>
</organism>